<proteinExistence type="inferred from homology"/>
<dbReference type="GeneID" id="77811125"/>
<reference evidence="3" key="1">
    <citation type="submission" date="2022-10" db="EMBL/GenBank/DDBJ databases">
        <title>Puccinia triticina Genome sequencing and assembly.</title>
        <authorList>
            <person name="Li C."/>
        </authorList>
    </citation>
    <scope>NUCLEOTIDE SEQUENCE</scope>
    <source>
        <strain evidence="3">Pt15</strain>
    </source>
</reference>
<name>A0ABY7CT33_9BASI</name>
<evidence type="ECO:0000256" key="2">
    <source>
        <dbReference type="SAM" id="MobiDB-lite"/>
    </source>
</evidence>
<dbReference type="Pfam" id="PF04502">
    <property type="entry name" value="Saf4_Yju2"/>
    <property type="match status" value="1"/>
</dbReference>
<dbReference type="PANTHER" id="PTHR12111:SF2">
    <property type="entry name" value="SPLICING FACTOR YJU2B-RELATED"/>
    <property type="match status" value="1"/>
</dbReference>
<dbReference type="PANTHER" id="PTHR12111">
    <property type="entry name" value="SPLICING FACTOR YJU2"/>
    <property type="match status" value="1"/>
</dbReference>
<evidence type="ECO:0000313" key="4">
    <source>
        <dbReference type="Proteomes" id="UP001164743"/>
    </source>
</evidence>
<sequence>MMTRYDCNGAASFQLCIAAAGSGGVRCAGGRRARPAATEVKLSAKFTTPRSSSSFSQTARKAGTMQGFNRYFPPDFDPKTHDTLNNYHGKHALGDRARKLDKGILITRFELPFNIWCGSCEAHIGMGVRYNAEKKKVGMYYTTPIYSFRCKCHLCGNWFEIRTDPQNTRYVVESGARQKHEEWDQEENGGIVLNRKEDGEPPDAFAQVEKKTSDKLAALETKDRLEELMEFSEARNSDPFALSQRLRKTFRKEKAELITKSRGDDQLRSKYSLPAGLKFIEGAEDDPSDQEHAKEARRLIDTHRAEVEAKRSRLSAERGLPPIRSHSGLPPKAAQLADLKQKLAPSRQKKLASIRTGSLVSRRPMARANPHTTSLPMAGSSKGQPVPTAESSKKPLASLAGYSSD</sequence>
<dbReference type="InterPro" id="IPR007590">
    <property type="entry name" value="Saf4/Yju2"/>
</dbReference>
<accession>A0ABY7CT33</accession>
<keyword evidence="4" id="KW-1185">Reference proteome</keyword>
<protein>
    <recommendedName>
        <fullName evidence="5">Coiled-coil domain-containing protein 130</fullName>
    </recommendedName>
</protein>
<evidence type="ECO:0008006" key="5">
    <source>
        <dbReference type="Google" id="ProtNLM"/>
    </source>
</evidence>
<dbReference type="Proteomes" id="UP001164743">
    <property type="component" value="Chromosome 6A"/>
</dbReference>
<feature type="region of interest" description="Disordered" evidence="2">
    <location>
        <begin position="281"/>
        <end position="405"/>
    </location>
</feature>
<feature type="compositionally biased region" description="Low complexity" evidence="2">
    <location>
        <begin position="332"/>
        <end position="344"/>
    </location>
</feature>
<dbReference type="EMBL" id="CP110426">
    <property type="protein sequence ID" value="WAQ85887.1"/>
    <property type="molecule type" value="Genomic_DNA"/>
</dbReference>
<evidence type="ECO:0000256" key="1">
    <source>
        <dbReference type="ARBA" id="ARBA00005595"/>
    </source>
</evidence>
<gene>
    <name evidence="3" type="ORF">PtA15_6A516</name>
</gene>
<feature type="compositionally biased region" description="Basic and acidic residues" evidence="2">
    <location>
        <begin position="289"/>
        <end position="316"/>
    </location>
</feature>
<organism evidence="3 4">
    <name type="scientific">Puccinia triticina</name>
    <dbReference type="NCBI Taxonomy" id="208348"/>
    <lineage>
        <taxon>Eukaryota</taxon>
        <taxon>Fungi</taxon>
        <taxon>Dikarya</taxon>
        <taxon>Basidiomycota</taxon>
        <taxon>Pucciniomycotina</taxon>
        <taxon>Pucciniomycetes</taxon>
        <taxon>Pucciniales</taxon>
        <taxon>Pucciniaceae</taxon>
        <taxon>Puccinia</taxon>
    </lineage>
</organism>
<dbReference type="RefSeq" id="XP_053021442.1">
    <property type="nucleotide sequence ID" value="XM_053170230.1"/>
</dbReference>
<evidence type="ECO:0000313" key="3">
    <source>
        <dbReference type="EMBL" id="WAQ85887.1"/>
    </source>
</evidence>
<comment type="similarity">
    <text evidence="1">Belongs to the CWC16 family.</text>
</comment>